<sequence>MKRICYLCVVLFALCILPGAVPGVDAGQGKLIAVAADGPAADAAVSLKAARCAYFLIFDSQGELIETLANPHRRTRGGAGPQVAELLAQKGAGTFIAGEFGARMSDALQRKGIAMRIATGSALEVVQQAH</sequence>
<dbReference type="Gene3D" id="3.30.420.130">
    <property type="entry name" value="Dinitrogenase iron-molybdenum cofactor biosynthesis domain"/>
    <property type="match status" value="1"/>
</dbReference>
<evidence type="ECO:0000313" key="4">
    <source>
        <dbReference type="Proteomes" id="UP001165427"/>
    </source>
</evidence>
<organism evidence="3 4">
    <name type="scientific">Desulfatitalea alkaliphila</name>
    <dbReference type="NCBI Taxonomy" id="2929485"/>
    <lineage>
        <taxon>Bacteria</taxon>
        <taxon>Pseudomonadati</taxon>
        <taxon>Thermodesulfobacteriota</taxon>
        <taxon>Desulfobacteria</taxon>
        <taxon>Desulfobacterales</taxon>
        <taxon>Desulfosarcinaceae</taxon>
        <taxon>Desulfatitalea</taxon>
    </lineage>
</organism>
<evidence type="ECO:0000259" key="2">
    <source>
        <dbReference type="Pfam" id="PF02579"/>
    </source>
</evidence>
<keyword evidence="4" id="KW-1185">Reference proteome</keyword>
<name>A0AA41R2B7_9BACT</name>
<accession>A0AA41R2B7</accession>
<protein>
    <recommendedName>
        <fullName evidence="2">Dinitrogenase iron-molybdenum cofactor biosynthesis domain-containing protein</fullName>
    </recommendedName>
</protein>
<evidence type="ECO:0000256" key="1">
    <source>
        <dbReference type="SAM" id="SignalP"/>
    </source>
</evidence>
<dbReference type="EMBL" id="JALJRB010000012">
    <property type="protein sequence ID" value="MCJ8501334.1"/>
    <property type="molecule type" value="Genomic_DNA"/>
</dbReference>
<proteinExistence type="predicted"/>
<dbReference type="InterPro" id="IPR036105">
    <property type="entry name" value="DiNase_FeMo-co_biosyn_sf"/>
</dbReference>
<dbReference type="AlphaFoldDB" id="A0AA41R2B7"/>
<dbReference type="PANTHER" id="PTHR42983">
    <property type="entry name" value="DINITROGENASE IRON-MOLYBDENUM COFACTOR PROTEIN-RELATED"/>
    <property type="match status" value="1"/>
</dbReference>
<gene>
    <name evidence="3" type="ORF">MRX98_12185</name>
</gene>
<feature type="signal peptide" evidence="1">
    <location>
        <begin position="1"/>
        <end position="22"/>
    </location>
</feature>
<dbReference type="Pfam" id="PF02579">
    <property type="entry name" value="Nitro_FeMo-Co"/>
    <property type="match status" value="1"/>
</dbReference>
<dbReference type="InterPro" id="IPR003731">
    <property type="entry name" value="Di-Nase_FeMo-co_biosynth"/>
</dbReference>
<dbReference type="SUPFAM" id="SSF53146">
    <property type="entry name" value="Nitrogenase accessory factor-like"/>
    <property type="match status" value="1"/>
</dbReference>
<comment type="caution">
    <text evidence="3">The sequence shown here is derived from an EMBL/GenBank/DDBJ whole genome shotgun (WGS) entry which is preliminary data.</text>
</comment>
<feature type="domain" description="Dinitrogenase iron-molybdenum cofactor biosynthesis" evidence="2">
    <location>
        <begin position="44"/>
        <end position="128"/>
    </location>
</feature>
<keyword evidence="1" id="KW-0732">Signal</keyword>
<evidence type="ECO:0000313" key="3">
    <source>
        <dbReference type="EMBL" id="MCJ8501334.1"/>
    </source>
</evidence>
<dbReference type="Proteomes" id="UP001165427">
    <property type="component" value="Unassembled WGS sequence"/>
</dbReference>
<feature type="chain" id="PRO_5041317942" description="Dinitrogenase iron-molybdenum cofactor biosynthesis domain-containing protein" evidence="1">
    <location>
        <begin position="23"/>
        <end position="130"/>
    </location>
</feature>
<reference evidence="3" key="1">
    <citation type="submission" date="2022-04" db="EMBL/GenBank/DDBJ databases">
        <title>Desulfatitalea alkaliphila sp. nov., a novel anaerobic sulfate-reducing bacterium isolated from terrestrial mud volcano, Taman Peninsula, Russia.</title>
        <authorList>
            <person name="Khomyakova M.A."/>
            <person name="Merkel A.Y."/>
            <person name="Slobodkin A.I."/>
        </authorList>
    </citation>
    <scope>NUCLEOTIDE SEQUENCE</scope>
    <source>
        <strain evidence="3">M08but</strain>
    </source>
</reference>
<dbReference type="PANTHER" id="PTHR42983:SF1">
    <property type="entry name" value="IRON-MOLYBDENUM PROTEIN"/>
    <property type="match status" value="1"/>
</dbReference>
<dbReference type="RefSeq" id="WP_246908656.1">
    <property type="nucleotide sequence ID" value="NZ_JALJRB010000012.1"/>
</dbReference>